<proteinExistence type="predicted"/>
<keyword evidence="1" id="KW-0479">Metal-binding</keyword>
<dbReference type="InterPro" id="IPR002219">
    <property type="entry name" value="PKC_DAG/PE"/>
</dbReference>
<dbReference type="InterPro" id="IPR053192">
    <property type="entry name" value="Vacuole_Formation_Reg"/>
</dbReference>
<dbReference type="AlphaFoldDB" id="A0A6J1DN61"/>
<organism evidence="5 6">
    <name type="scientific">Momordica charantia</name>
    <name type="common">Bitter gourd</name>
    <name type="synonym">Balsam pear</name>
    <dbReference type="NCBI Taxonomy" id="3673"/>
    <lineage>
        <taxon>Eukaryota</taxon>
        <taxon>Viridiplantae</taxon>
        <taxon>Streptophyta</taxon>
        <taxon>Embryophyta</taxon>
        <taxon>Tracheophyta</taxon>
        <taxon>Spermatophyta</taxon>
        <taxon>Magnoliopsida</taxon>
        <taxon>eudicotyledons</taxon>
        <taxon>Gunneridae</taxon>
        <taxon>Pentapetalae</taxon>
        <taxon>rosids</taxon>
        <taxon>fabids</taxon>
        <taxon>Cucurbitales</taxon>
        <taxon>Cucurbitaceae</taxon>
        <taxon>Momordiceae</taxon>
        <taxon>Momordica</taxon>
    </lineage>
</organism>
<feature type="domain" description="Phorbol-ester/DAG-type" evidence="4">
    <location>
        <begin position="235"/>
        <end position="281"/>
    </location>
</feature>
<evidence type="ECO:0000313" key="5">
    <source>
        <dbReference type="Proteomes" id="UP000504603"/>
    </source>
</evidence>
<feature type="domain" description="Phorbol-ester/DAG-type" evidence="4">
    <location>
        <begin position="606"/>
        <end position="651"/>
    </location>
</feature>
<protein>
    <submittedName>
        <fullName evidence="6">Uncharacterized protein LOC111022616</fullName>
    </submittedName>
</protein>
<dbReference type="GO" id="GO:0046872">
    <property type="term" value="F:metal ion binding"/>
    <property type="evidence" value="ECO:0007669"/>
    <property type="project" value="UniProtKB-KW"/>
</dbReference>
<sequence>MVKLKLLEEPHPHPLTFMEGRINCREGMLCCGCNKELYPPAFICSTCNFYIHQSCIHLPPLLRSRFHPNHLLSHAAINHDHCHCCWQRPRDCIYTCSPCGFVIDIKCAISDTKQSGLQLVAGQTYQHFTHPHPLILEEQITGRRKLVVCHLCEMLLVSGPTYFCPICDIRFHKACAELPREKLHLELHPHPLFLFPHRWDEPFCHTCKNRCSSFVYNCVECDFNLHVTCLLSSHHKHYFTRFRNRMGFQCLLCGWNSYDFPWFCTICHLLAHKECAELPLSLRVVGHECSLSFKYSHPNNLRCEICRKKVEPQFAAYNCSKCSYVIHLSCAAKKMFEEVGAVLPFNGITSLRDGASAIHILDSNCEHELVLYNQEEEDGNGNGNGNGNVNDDNRCHGCMRHISAAMPYYGCVNCDLFLHKICADLPVMNWHLLHQHPLTLIPTQDVVFQCNACLQFCHGCYAYHCEECRFMLDIRCALTPTKQFKHPSHRHLLSLAQYNMVNQTCHGCGQSNNTVFECHDGCCSNFSLDYRCATLPLQARSRYDAHFLDLSFSAEDESGEYYCDVCEEERNPSVCFYHCKMCQFAVHIECVLGEYPWLKYGLYETHRHPLALVAEGKMNFSPCGHCGKSCAGNLAYECRRCKFNVHAVGQCYHKQILQGKIIFDIK</sequence>
<dbReference type="PANTHER" id="PTHR32410">
    <property type="entry name" value="CYSTEINE/HISTIDINE-RICH C1 DOMAIN FAMILY PROTEIN"/>
    <property type="match status" value="1"/>
</dbReference>
<dbReference type="InterPro" id="IPR046349">
    <property type="entry name" value="C1-like_sf"/>
</dbReference>
<feature type="domain" description="Phorbol-ester/DAG-type" evidence="4">
    <location>
        <begin position="289"/>
        <end position="336"/>
    </location>
</feature>
<dbReference type="Pfam" id="PF03107">
    <property type="entry name" value="C1_2"/>
    <property type="match status" value="6"/>
</dbReference>
<dbReference type="GeneID" id="111022616"/>
<dbReference type="InterPro" id="IPR013083">
    <property type="entry name" value="Znf_RING/FYVE/PHD"/>
</dbReference>
<keyword evidence="2" id="KW-0677">Repeat</keyword>
<gene>
    <name evidence="6" type="primary">LOC111022616</name>
</gene>
<accession>A0A6J1DN61</accession>
<dbReference type="SUPFAM" id="SSF57889">
    <property type="entry name" value="Cysteine-rich domain"/>
    <property type="match status" value="6"/>
</dbReference>
<evidence type="ECO:0000256" key="2">
    <source>
        <dbReference type="ARBA" id="ARBA00022737"/>
    </source>
</evidence>
<dbReference type="OrthoDB" id="1884766at2759"/>
<dbReference type="InterPro" id="IPR004146">
    <property type="entry name" value="DC1"/>
</dbReference>
<feature type="domain" description="Phorbol-ester/DAG-type" evidence="4">
    <location>
        <begin position="15"/>
        <end position="61"/>
    </location>
</feature>
<evidence type="ECO:0000256" key="3">
    <source>
        <dbReference type="ARBA" id="ARBA00022833"/>
    </source>
</evidence>
<keyword evidence="3" id="KW-0862">Zinc</keyword>
<dbReference type="SMART" id="SM00109">
    <property type="entry name" value="C1"/>
    <property type="match status" value="6"/>
</dbReference>
<evidence type="ECO:0000313" key="6">
    <source>
        <dbReference type="RefSeq" id="XP_022155518.1"/>
    </source>
</evidence>
<feature type="domain" description="Phorbol-ester/DAG-type" evidence="4">
    <location>
        <begin position="132"/>
        <end position="181"/>
    </location>
</feature>
<dbReference type="KEGG" id="mcha:111022616"/>
<name>A0A6J1DN61_MOMCH</name>
<dbReference type="Gene3D" id="3.30.40.10">
    <property type="entry name" value="Zinc/RING finger domain, C3HC4 (zinc finger)"/>
    <property type="match status" value="1"/>
</dbReference>
<dbReference type="PANTHER" id="PTHR32410:SF216">
    <property type="entry name" value="PHORBOL-ESTER_DAG-TYPE DOMAIN-CONTAINING PROTEIN"/>
    <property type="match status" value="1"/>
</dbReference>
<evidence type="ECO:0000259" key="4">
    <source>
        <dbReference type="SMART" id="SM00109"/>
    </source>
</evidence>
<reference evidence="6" key="1">
    <citation type="submission" date="2025-08" db="UniProtKB">
        <authorList>
            <consortium name="RefSeq"/>
        </authorList>
    </citation>
    <scope>IDENTIFICATION</scope>
    <source>
        <strain evidence="6">OHB3-1</strain>
    </source>
</reference>
<dbReference type="Proteomes" id="UP000504603">
    <property type="component" value="Unplaced"/>
</dbReference>
<keyword evidence="5" id="KW-1185">Reference proteome</keyword>
<dbReference type="RefSeq" id="XP_022155518.1">
    <property type="nucleotide sequence ID" value="XM_022299826.1"/>
</dbReference>
<evidence type="ECO:0000256" key="1">
    <source>
        <dbReference type="ARBA" id="ARBA00022723"/>
    </source>
</evidence>
<feature type="domain" description="Phorbol-ester/DAG-type" evidence="4">
    <location>
        <begin position="434"/>
        <end position="484"/>
    </location>
</feature>